<evidence type="ECO:0000256" key="4">
    <source>
        <dbReference type="ARBA" id="ARBA00022763"/>
    </source>
</evidence>
<evidence type="ECO:0000256" key="7">
    <source>
        <dbReference type="ARBA" id="ARBA00022833"/>
    </source>
</evidence>
<dbReference type="EC" id="3.1.-.-" evidence="11"/>
<evidence type="ECO:0000256" key="11">
    <source>
        <dbReference type="HAMAP-Rule" id="MF_03100"/>
    </source>
</evidence>
<dbReference type="GO" id="GO:0008821">
    <property type="term" value="F:crossover junction DNA endonuclease activity"/>
    <property type="evidence" value="ECO:0007669"/>
    <property type="project" value="TreeGrafter"/>
</dbReference>
<dbReference type="InterPro" id="IPR000305">
    <property type="entry name" value="GIY-YIG_endonuc"/>
</dbReference>
<comment type="subcellular location">
    <subcellularLocation>
        <location evidence="11">Nucleus</location>
    </subcellularLocation>
</comment>
<evidence type="ECO:0000256" key="8">
    <source>
        <dbReference type="ARBA" id="ARBA00023172"/>
    </source>
</evidence>
<dbReference type="Gene3D" id="3.40.1440.10">
    <property type="entry name" value="GIY-YIG endonuclease"/>
    <property type="match status" value="1"/>
</dbReference>
<comment type="similarity">
    <text evidence="11">Belongs to the SLX1 family.</text>
</comment>
<keyword evidence="9 11" id="KW-0234">DNA repair</keyword>
<dbReference type="EMBL" id="CALNXJ010000012">
    <property type="protein sequence ID" value="CAH3110546.1"/>
    <property type="molecule type" value="Genomic_DNA"/>
</dbReference>
<keyword evidence="1 11" id="KW-0540">Nuclease</keyword>
<keyword evidence="7" id="KW-0862">Zinc</keyword>
<keyword evidence="6 11" id="KW-0378">Hydrolase</keyword>
<dbReference type="GO" id="GO:0008270">
    <property type="term" value="F:zinc ion binding"/>
    <property type="evidence" value="ECO:0007669"/>
    <property type="project" value="UniProtKB-KW"/>
</dbReference>
<dbReference type="InterPro" id="IPR013083">
    <property type="entry name" value="Znf_RING/FYVE/PHD"/>
</dbReference>
<evidence type="ECO:0000256" key="12">
    <source>
        <dbReference type="SAM" id="MobiDB-lite"/>
    </source>
</evidence>
<dbReference type="AlphaFoldDB" id="A0AAU9WHK0"/>
<keyword evidence="4 11" id="KW-0227">DNA damage</keyword>
<organism evidence="14 15">
    <name type="scientific">Pocillopora meandrina</name>
    <dbReference type="NCBI Taxonomy" id="46732"/>
    <lineage>
        <taxon>Eukaryota</taxon>
        <taxon>Metazoa</taxon>
        <taxon>Cnidaria</taxon>
        <taxon>Anthozoa</taxon>
        <taxon>Hexacorallia</taxon>
        <taxon>Scleractinia</taxon>
        <taxon>Astrocoeniina</taxon>
        <taxon>Pocilloporidae</taxon>
        <taxon>Pocillopora</taxon>
    </lineage>
</organism>
<dbReference type="GO" id="GO:0000724">
    <property type="term" value="P:double-strand break repair via homologous recombination"/>
    <property type="evidence" value="ECO:0007669"/>
    <property type="project" value="TreeGrafter"/>
</dbReference>
<evidence type="ECO:0000256" key="5">
    <source>
        <dbReference type="ARBA" id="ARBA00022771"/>
    </source>
</evidence>
<keyword evidence="10 11" id="KW-0539">Nucleus</keyword>
<feature type="domain" description="GIY-YIG" evidence="13">
    <location>
        <begin position="11"/>
        <end position="97"/>
    </location>
</feature>
<dbReference type="InterPro" id="IPR035901">
    <property type="entry name" value="GIY-YIG_endonuc_sf"/>
</dbReference>
<comment type="subunit">
    <text evidence="11">Forms a heterodimer with a member of the SLX4 family.</text>
</comment>
<dbReference type="GO" id="GO:0017108">
    <property type="term" value="F:5'-flap endonuclease activity"/>
    <property type="evidence" value="ECO:0007669"/>
    <property type="project" value="InterPro"/>
</dbReference>
<evidence type="ECO:0000259" key="13">
    <source>
        <dbReference type="PROSITE" id="PS50164"/>
    </source>
</evidence>
<comment type="caution">
    <text evidence="14">The sequence shown here is derived from an EMBL/GenBank/DDBJ whole genome shotgun (WGS) entry which is preliminary data.</text>
</comment>
<protein>
    <recommendedName>
        <fullName evidence="11">Structure-specific endonuclease subunit SLX1 homolog</fullName>
        <ecNumber evidence="11">3.1.-.-</ecNumber>
    </recommendedName>
</protein>
<dbReference type="InterPro" id="IPR048749">
    <property type="entry name" value="SLX1_C"/>
</dbReference>
<evidence type="ECO:0000256" key="10">
    <source>
        <dbReference type="ARBA" id="ARBA00023242"/>
    </source>
</evidence>
<dbReference type="GO" id="GO:0033557">
    <property type="term" value="C:Slx1-Slx4 complex"/>
    <property type="evidence" value="ECO:0007669"/>
    <property type="project" value="UniProtKB-UniRule"/>
</dbReference>
<evidence type="ECO:0000256" key="6">
    <source>
        <dbReference type="ARBA" id="ARBA00022801"/>
    </source>
</evidence>
<dbReference type="PANTHER" id="PTHR20208:SF10">
    <property type="entry name" value="STRUCTURE-SPECIFIC ENDONUCLEASE SUBUNIT SLX1"/>
    <property type="match status" value="1"/>
</dbReference>
<evidence type="ECO:0000256" key="9">
    <source>
        <dbReference type="ARBA" id="ARBA00023204"/>
    </source>
</evidence>
<evidence type="ECO:0000256" key="3">
    <source>
        <dbReference type="ARBA" id="ARBA00022759"/>
    </source>
</evidence>
<feature type="region of interest" description="Disordered" evidence="12">
    <location>
        <begin position="147"/>
        <end position="169"/>
    </location>
</feature>
<dbReference type="Gene3D" id="3.30.40.10">
    <property type="entry name" value="Zinc/RING finger domain, C3HC4 (zinc finger)"/>
    <property type="match status" value="1"/>
</dbReference>
<dbReference type="FunFam" id="3.40.1440.10:FF:000008">
    <property type="entry name" value="Structure-specific endonuclease subunit SLX1 homolog"/>
    <property type="match status" value="1"/>
</dbReference>
<dbReference type="PANTHER" id="PTHR20208">
    <property type="entry name" value="STRUCTURE-SPECIFIC ENDONUCLEASE SUBUNIT SLX1"/>
    <property type="match status" value="1"/>
</dbReference>
<evidence type="ECO:0000313" key="15">
    <source>
        <dbReference type="Proteomes" id="UP001159428"/>
    </source>
</evidence>
<keyword evidence="8 11" id="KW-0233">DNA recombination</keyword>
<sequence length="304" mass="35316">MEECVNNTEAGFFGVYLLYCLNPRYKGRTYIGFTVDPNRRIKQHNGGVQKGGAYKTSGRGPWEMILIIHGFPSDIIALQFEWAWQNPGKSRRLRHISNKKTKEKDVEFRFRVLSEMLNVGPWNRLPLMIRWLKQEYKMEFEKQPPTHMPIAYGPLSKRKPEKSKRRGREELEDNHISHYTCVVCSEEIKVCMYVLHGNYCFTSIYSNSVSFAMKIFDSLDADNCLSCISESCQMKAHLICLATRFLMESEDSSHLIPVEGDCPICYHTFLWRDLLKHRNGMEQTSDSNANSPHWAEALQSQDDI</sequence>
<reference evidence="14 15" key="1">
    <citation type="submission" date="2022-05" db="EMBL/GenBank/DDBJ databases">
        <authorList>
            <consortium name="Genoscope - CEA"/>
            <person name="William W."/>
        </authorList>
    </citation>
    <scope>NUCLEOTIDE SEQUENCE [LARGE SCALE GENOMIC DNA]</scope>
</reference>
<evidence type="ECO:0000256" key="1">
    <source>
        <dbReference type="ARBA" id="ARBA00022722"/>
    </source>
</evidence>
<dbReference type="Pfam" id="PF21202">
    <property type="entry name" value="SLX1_C"/>
    <property type="match status" value="1"/>
</dbReference>
<feature type="compositionally biased region" description="Basic residues" evidence="12">
    <location>
        <begin position="156"/>
        <end position="166"/>
    </location>
</feature>
<dbReference type="InterPro" id="IPR050381">
    <property type="entry name" value="SLX1_endonuclease"/>
</dbReference>
<accession>A0AAU9WHK0</accession>
<dbReference type="Pfam" id="PF01541">
    <property type="entry name" value="GIY-YIG"/>
    <property type="match status" value="1"/>
</dbReference>
<dbReference type="CDD" id="cd10455">
    <property type="entry name" value="GIY-YIG_SLX1"/>
    <property type="match status" value="1"/>
</dbReference>
<evidence type="ECO:0000313" key="14">
    <source>
        <dbReference type="EMBL" id="CAH3110546.1"/>
    </source>
</evidence>
<keyword evidence="3 11" id="KW-0255">Endonuclease</keyword>
<comment type="function">
    <text evidence="11">Catalytic subunit of a heterodimeric structure-specific endonuclease that resolves DNA secondary structures generated during DNA repair and recombination. Has endonuclease activity towards branched DNA substrates, introducing single-strand cuts in duplex DNA close to junctions with ss-DNA.</text>
</comment>
<comment type="caution">
    <text evidence="11">Lacks conserved residue(s) required for the propagation of feature annotation.</text>
</comment>
<comment type="cofactor">
    <cofactor evidence="11">
        <name>a divalent metal cation</name>
        <dbReference type="ChEBI" id="CHEBI:60240"/>
    </cofactor>
</comment>
<dbReference type="InterPro" id="IPR027520">
    <property type="entry name" value="Slx1"/>
</dbReference>
<evidence type="ECO:0000256" key="2">
    <source>
        <dbReference type="ARBA" id="ARBA00022723"/>
    </source>
</evidence>
<dbReference type="Proteomes" id="UP001159428">
    <property type="component" value="Unassembled WGS sequence"/>
</dbReference>
<keyword evidence="5" id="KW-0863">Zinc-finger</keyword>
<dbReference type="HAMAP" id="MF_03100">
    <property type="entry name" value="Endonuc_su_Slx1"/>
    <property type="match status" value="1"/>
</dbReference>
<keyword evidence="2" id="KW-0479">Metal-binding</keyword>
<keyword evidence="15" id="KW-1185">Reference proteome</keyword>
<dbReference type="PROSITE" id="PS50164">
    <property type="entry name" value="GIY_YIG"/>
    <property type="match status" value="1"/>
</dbReference>
<proteinExistence type="inferred from homology"/>
<dbReference type="SUPFAM" id="SSF82771">
    <property type="entry name" value="GIY-YIG endonuclease"/>
    <property type="match status" value="1"/>
</dbReference>
<gene>
    <name evidence="14" type="ORF">PMEA_00003727</name>
</gene>
<dbReference type="SMART" id="SM00465">
    <property type="entry name" value="GIYc"/>
    <property type="match status" value="1"/>
</dbReference>
<name>A0AAU9WHK0_9CNID</name>